<dbReference type="PIRSF" id="PIRSF005650">
    <property type="entry name" value="Uridylate_kin"/>
    <property type="match status" value="1"/>
</dbReference>
<evidence type="ECO:0000313" key="13">
    <source>
        <dbReference type="EMBL" id="OGC47680.1"/>
    </source>
</evidence>
<dbReference type="AlphaFoldDB" id="A0A1F4USB2"/>
<evidence type="ECO:0000256" key="11">
    <source>
        <dbReference type="HAMAP-Rule" id="MF_01220"/>
    </source>
</evidence>
<dbReference type="Proteomes" id="UP000176608">
    <property type="component" value="Unassembled WGS sequence"/>
</dbReference>
<dbReference type="PANTHER" id="PTHR42833">
    <property type="entry name" value="URIDYLATE KINASE"/>
    <property type="match status" value="1"/>
</dbReference>
<gene>
    <name evidence="11" type="primary">pyrH</name>
    <name evidence="13" type="ORF">A2886_02795</name>
</gene>
<feature type="binding site" evidence="11">
    <location>
        <position position="166"/>
    </location>
    <ligand>
        <name>ATP</name>
        <dbReference type="ChEBI" id="CHEBI:30616"/>
    </ligand>
</feature>
<feature type="binding site" evidence="11">
    <location>
        <position position="57"/>
    </location>
    <ligand>
        <name>ATP</name>
        <dbReference type="ChEBI" id="CHEBI:30616"/>
    </ligand>
</feature>
<dbReference type="GO" id="GO:0044210">
    <property type="term" value="P:'de novo' CTP biosynthetic process"/>
    <property type="evidence" value="ECO:0007669"/>
    <property type="project" value="UniProtKB-UniRule"/>
</dbReference>
<evidence type="ECO:0000256" key="5">
    <source>
        <dbReference type="ARBA" id="ARBA00022679"/>
    </source>
</evidence>
<dbReference type="GO" id="GO:0033862">
    <property type="term" value="F:UMP kinase activity"/>
    <property type="evidence" value="ECO:0007669"/>
    <property type="project" value="UniProtKB-EC"/>
</dbReference>
<comment type="subcellular location">
    <subcellularLocation>
        <location evidence="1 11">Cytoplasm</location>
    </subcellularLocation>
</comment>
<feature type="domain" description="Aspartate/glutamate/uridylate kinase" evidence="12">
    <location>
        <begin position="7"/>
        <end position="214"/>
    </location>
</feature>
<dbReference type="NCBIfam" id="TIGR02075">
    <property type="entry name" value="pyrH_bact"/>
    <property type="match status" value="1"/>
</dbReference>
<feature type="binding site" evidence="11">
    <location>
        <position position="161"/>
    </location>
    <ligand>
        <name>ATP</name>
        <dbReference type="ChEBI" id="CHEBI:30616"/>
    </ligand>
</feature>
<feature type="binding site" evidence="11">
    <location>
        <begin position="133"/>
        <end position="140"/>
    </location>
    <ligand>
        <name>UMP</name>
        <dbReference type="ChEBI" id="CHEBI:57865"/>
    </ligand>
</feature>
<dbReference type="STRING" id="1802617.A2886_02795"/>
<keyword evidence="9 11" id="KW-0665">Pyrimidine biosynthesis</keyword>
<reference evidence="13 14" key="1">
    <citation type="journal article" date="2016" name="Nat. Commun.">
        <title>Thousands of microbial genomes shed light on interconnected biogeochemical processes in an aquifer system.</title>
        <authorList>
            <person name="Anantharaman K."/>
            <person name="Brown C.T."/>
            <person name="Hug L.A."/>
            <person name="Sharon I."/>
            <person name="Castelle C.J."/>
            <person name="Probst A.J."/>
            <person name="Thomas B.C."/>
            <person name="Singh A."/>
            <person name="Wilkins M.J."/>
            <person name="Karaoz U."/>
            <person name="Brodie E.L."/>
            <person name="Williams K.H."/>
            <person name="Hubbard S.S."/>
            <person name="Banfield J.F."/>
        </authorList>
    </citation>
    <scope>NUCLEOTIDE SEQUENCE [LARGE SCALE GENOMIC DNA]</scope>
</reference>
<comment type="caution">
    <text evidence="11">Lacks conserved residue(s) required for the propagation of feature annotation.</text>
</comment>
<evidence type="ECO:0000256" key="9">
    <source>
        <dbReference type="ARBA" id="ARBA00022975"/>
    </source>
</evidence>
<dbReference type="SUPFAM" id="SSF53633">
    <property type="entry name" value="Carbamate kinase-like"/>
    <property type="match status" value="1"/>
</dbReference>
<dbReference type="GO" id="GO:0005737">
    <property type="term" value="C:cytoplasm"/>
    <property type="evidence" value="ECO:0007669"/>
    <property type="project" value="UniProtKB-SubCell"/>
</dbReference>
<comment type="catalytic activity">
    <reaction evidence="10 11">
        <text>UMP + ATP = UDP + ADP</text>
        <dbReference type="Rhea" id="RHEA:24400"/>
        <dbReference type="ChEBI" id="CHEBI:30616"/>
        <dbReference type="ChEBI" id="CHEBI:57865"/>
        <dbReference type="ChEBI" id="CHEBI:58223"/>
        <dbReference type="ChEBI" id="CHEBI:456216"/>
        <dbReference type="EC" id="2.7.4.22"/>
    </reaction>
</comment>
<dbReference type="PANTHER" id="PTHR42833:SF4">
    <property type="entry name" value="URIDYLATE KINASE PUMPKIN, CHLOROPLASTIC"/>
    <property type="match status" value="1"/>
</dbReference>
<dbReference type="Gene3D" id="3.40.1160.10">
    <property type="entry name" value="Acetylglutamate kinase-like"/>
    <property type="match status" value="1"/>
</dbReference>
<dbReference type="FunFam" id="3.40.1160.10:FF:000001">
    <property type="entry name" value="Uridylate kinase"/>
    <property type="match status" value="1"/>
</dbReference>
<feature type="binding site" evidence="11">
    <location>
        <begin position="10"/>
        <end position="13"/>
    </location>
    <ligand>
        <name>ATP</name>
        <dbReference type="ChEBI" id="CHEBI:30616"/>
    </ligand>
</feature>
<comment type="pathway">
    <text evidence="2 11">Pyrimidine metabolism; CTP biosynthesis via de novo pathway; UDP from UMP (UMPK route): step 1/1.</text>
</comment>
<dbReference type="CDD" id="cd04254">
    <property type="entry name" value="AAK_UMPK-PyrH-Ec"/>
    <property type="match status" value="1"/>
</dbReference>
<comment type="activity regulation">
    <text evidence="11">Inhibited by UTP.</text>
</comment>
<evidence type="ECO:0000256" key="4">
    <source>
        <dbReference type="ARBA" id="ARBA00022490"/>
    </source>
</evidence>
<comment type="similarity">
    <text evidence="3 11">Belongs to the UMP kinase family.</text>
</comment>
<keyword evidence="5 11" id="KW-0808">Transferase</keyword>
<evidence type="ECO:0000256" key="2">
    <source>
        <dbReference type="ARBA" id="ARBA00004791"/>
    </source>
</evidence>
<dbReference type="EMBL" id="MEVA01000006">
    <property type="protein sequence ID" value="OGC47680.1"/>
    <property type="molecule type" value="Genomic_DNA"/>
</dbReference>
<comment type="caution">
    <text evidence="13">The sequence shown here is derived from an EMBL/GenBank/DDBJ whole genome shotgun (WGS) entry which is preliminary data.</text>
</comment>
<organism evidence="13 14">
    <name type="scientific">candidate division WWE3 bacterium RIFCSPHIGHO2_01_FULL_42_13</name>
    <dbReference type="NCBI Taxonomy" id="1802617"/>
    <lineage>
        <taxon>Bacteria</taxon>
        <taxon>Katanobacteria</taxon>
    </lineage>
</organism>
<evidence type="ECO:0000256" key="7">
    <source>
        <dbReference type="ARBA" id="ARBA00022777"/>
    </source>
</evidence>
<evidence type="ECO:0000259" key="12">
    <source>
        <dbReference type="Pfam" id="PF00696"/>
    </source>
</evidence>
<evidence type="ECO:0000313" key="14">
    <source>
        <dbReference type="Proteomes" id="UP000176608"/>
    </source>
</evidence>
<evidence type="ECO:0000256" key="6">
    <source>
        <dbReference type="ARBA" id="ARBA00022741"/>
    </source>
</evidence>
<feature type="binding site" evidence="11">
    <location>
        <position position="53"/>
    </location>
    <ligand>
        <name>ATP</name>
        <dbReference type="ChEBI" id="CHEBI:30616"/>
    </ligand>
</feature>
<dbReference type="GO" id="GO:0006225">
    <property type="term" value="P:UDP biosynthetic process"/>
    <property type="evidence" value="ECO:0007669"/>
    <property type="project" value="TreeGrafter"/>
</dbReference>
<dbReference type="GO" id="GO:0005524">
    <property type="term" value="F:ATP binding"/>
    <property type="evidence" value="ECO:0007669"/>
    <property type="project" value="UniProtKB-KW"/>
</dbReference>
<evidence type="ECO:0000256" key="10">
    <source>
        <dbReference type="ARBA" id="ARBA00047767"/>
    </source>
</evidence>
<accession>A0A1F4USB2</accession>
<dbReference type="InterPro" id="IPR036393">
    <property type="entry name" value="AceGlu_kinase-like_sf"/>
</dbReference>
<dbReference type="InterPro" id="IPR001048">
    <property type="entry name" value="Asp/Glu/Uridylate_kinase"/>
</dbReference>
<feature type="binding site" evidence="11">
    <location>
        <position position="160"/>
    </location>
    <ligand>
        <name>ATP</name>
        <dbReference type="ChEBI" id="CHEBI:30616"/>
    </ligand>
</feature>
<protein>
    <recommendedName>
        <fullName evidence="11">Uridylate kinase</fullName>
        <shortName evidence="11">UK</shortName>
        <ecNumber evidence="11">2.7.4.22</ecNumber>
    </recommendedName>
    <alternativeName>
        <fullName evidence="11">Uridine monophosphate kinase</fullName>
        <shortName evidence="11">UMP kinase</shortName>
        <shortName evidence="11">UMPK</shortName>
    </alternativeName>
</protein>
<evidence type="ECO:0000256" key="8">
    <source>
        <dbReference type="ARBA" id="ARBA00022840"/>
    </source>
</evidence>
<dbReference type="InterPro" id="IPR015963">
    <property type="entry name" value="Uridylate_kinase_bac"/>
</dbReference>
<name>A0A1F4USB2_UNCKA</name>
<dbReference type="HAMAP" id="MF_01220_B">
    <property type="entry name" value="PyrH_B"/>
    <property type="match status" value="1"/>
</dbReference>
<keyword evidence="7 11" id="KW-0418">Kinase</keyword>
<keyword evidence="6 11" id="KW-0547">Nucleotide-binding</keyword>
<dbReference type="InterPro" id="IPR011817">
    <property type="entry name" value="Uridylate_kinase"/>
</dbReference>
<feature type="binding site" evidence="11">
    <location>
        <position position="72"/>
    </location>
    <ligand>
        <name>UMP</name>
        <dbReference type="ChEBI" id="CHEBI:57865"/>
    </ligand>
</feature>
<dbReference type="UniPathway" id="UPA00159">
    <property type="reaction ID" value="UER00275"/>
</dbReference>
<evidence type="ECO:0000256" key="3">
    <source>
        <dbReference type="ARBA" id="ARBA00007614"/>
    </source>
</evidence>
<comment type="subunit">
    <text evidence="11">Homohexamer.</text>
</comment>
<proteinExistence type="inferred from homology"/>
<dbReference type="EC" id="2.7.4.22" evidence="11"/>
<dbReference type="Pfam" id="PF00696">
    <property type="entry name" value="AA_kinase"/>
    <property type="match status" value="1"/>
</dbReference>
<keyword evidence="4 11" id="KW-0963">Cytoplasm</keyword>
<feature type="binding site" evidence="11">
    <location>
        <position position="169"/>
    </location>
    <ligand>
        <name>ATP</name>
        <dbReference type="ChEBI" id="CHEBI:30616"/>
    </ligand>
</feature>
<keyword evidence="8 11" id="KW-0067">ATP-binding</keyword>
<sequence>MAKYENIIIKFSGELFGSDTQSIHFPNYIKIAKELVSIKKNNKVKLSIVIGAGNIFRGRSTEGMNIDRAVADYMGMLGTVINGLALQESMEKEGIQTRMLTAVRMESLAEPYIRRRALRHLDKGRVVIFAGGVGSPFFTTDSAAALRACEIGCDLIIKATNVDGAYDKDPKVHKNAKRYSKLSYKEALEKGINVMDGTAFALCQKYNIPILIMSANKIHLLGKALNKGLLKLGTLVS</sequence>
<comment type="function">
    <text evidence="11">Catalyzes the reversible phosphorylation of UMP to UDP.</text>
</comment>
<evidence type="ECO:0000256" key="1">
    <source>
        <dbReference type="ARBA" id="ARBA00004496"/>
    </source>
</evidence>